<evidence type="ECO:0000313" key="1">
    <source>
        <dbReference type="EMBL" id="KGM89449.1"/>
    </source>
</evidence>
<reference evidence="1 2" key="1">
    <citation type="submission" date="2013-01" db="EMBL/GenBank/DDBJ databases">
        <authorList>
            <person name="Fiebig A."/>
            <person name="Goeker M."/>
            <person name="Klenk H.-P.P."/>
        </authorList>
    </citation>
    <scope>NUCLEOTIDE SEQUENCE [LARGE SCALE GENOMIC DNA]</scope>
    <source>
        <strain evidence="1 2">DSM 17069</strain>
    </source>
</reference>
<dbReference type="OrthoDB" id="7864340at2"/>
<name>A0A0A0HS80_9RHOB</name>
<comment type="caution">
    <text evidence="1">The sequence shown here is derived from an EMBL/GenBank/DDBJ whole genome shotgun (WGS) entry which is preliminary data.</text>
</comment>
<proteinExistence type="predicted"/>
<dbReference type="RefSeq" id="WP_037275897.1">
    <property type="nucleotide sequence ID" value="NZ_KN293991.1"/>
</dbReference>
<organism evidence="1 2">
    <name type="scientific">Roseovarius mucosus DSM 17069</name>
    <dbReference type="NCBI Taxonomy" id="1288298"/>
    <lineage>
        <taxon>Bacteria</taxon>
        <taxon>Pseudomonadati</taxon>
        <taxon>Pseudomonadota</taxon>
        <taxon>Alphaproteobacteria</taxon>
        <taxon>Rhodobacterales</taxon>
        <taxon>Roseobacteraceae</taxon>
        <taxon>Roseovarius</taxon>
    </lineage>
</organism>
<evidence type="ECO:0000313" key="2">
    <source>
        <dbReference type="Proteomes" id="UP000030021"/>
    </source>
</evidence>
<dbReference type="eggNOG" id="ENOG5031A32">
    <property type="taxonomic scope" value="Bacteria"/>
</dbReference>
<dbReference type="EMBL" id="AONH01000001">
    <property type="protein sequence ID" value="KGM89449.1"/>
    <property type="molecule type" value="Genomic_DNA"/>
</dbReference>
<dbReference type="PATRIC" id="fig|1288298.3.peg.40"/>
<dbReference type="Proteomes" id="UP000030021">
    <property type="component" value="Unassembled WGS sequence"/>
</dbReference>
<accession>A0A0A0HS80</accession>
<sequence length="84" mass="9624">MTEQAVRLEAVGYNPEWAAFVARAEMIDGQERLVYPVFFRAPLTAEFARVMRGLVERARYLHRSGRSDIRLRRPAGYPMPTLAA</sequence>
<dbReference type="HOGENOM" id="CLU_2525463_0_0_5"/>
<dbReference type="AlphaFoldDB" id="A0A0A0HS80"/>
<gene>
    <name evidence="1" type="ORF">rosmuc_00040</name>
</gene>
<dbReference type="STRING" id="215743.ROSMUCSMR3_02230"/>
<protein>
    <submittedName>
        <fullName evidence="1">Uncharacterized protein</fullName>
    </submittedName>
</protein>